<evidence type="ECO:0000313" key="9">
    <source>
        <dbReference type="Proteomes" id="UP000676967"/>
    </source>
</evidence>
<proteinExistence type="inferred from homology"/>
<dbReference type="Gene3D" id="1.10.1740.10">
    <property type="match status" value="1"/>
</dbReference>
<feature type="domain" description="RNA polymerase sigma factor 70 region 4 type 2" evidence="7">
    <location>
        <begin position="119"/>
        <end position="171"/>
    </location>
</feature>
<gene>
    <name evidence="8" type="ORF">Aiant_43910</name>
</gene>
<dbReference type="InterPro" id="IPR013324">
    <property type="entry name" value="RNA_pol_sigma_r3/r4-like"/>
</dbReference>
<comment type="similarity">
    <text evidence="1">Belongs to the sigma-70 factor family. ECF subfamily.</text>
</comment>
<keyword evidence="9" id="KW-1185">Reference proteome</keyword>
<evidence type="ECO:0000259" key="6">
    <source>
        <dbReference type="Pfam" id="PF04542"/>
    </source>
</evidence>
<dbReference type="Pfam" id="PF04542">
    <property type="entry name" value="Sigma70_r2"/>
    <property type="match status" value="1"/>
</dbReference>
<dbReference type="NCBIfam" id="TIGR02937">
    <property type="entry name" value="sigma70-ECF"/>
    <property type="match status" value="1"/>
</dbReference>
<dbReference type="InterPro" id="IPR007627">
    <property type="entry name" value="RNA_pol_sigma70_r2"/>
</dbReference>
<dbReference type="InterPro" id="IPR039425">
    <property type="entry name" value="RNA_pol_sigma-70-like"/>
</dbReference>
<dbReference type="SUPFAM" id="SSF88659">
    <property type="entry name" value="Sigma3 and sigma4 domains of RNA polymerase sigma factors"/>
    <property type="match status" value="1"/>
</dbReference>
<evidence type="ECO:0000256" key="2">
    <source>
        <dbReference type="ARBA" id="ARBA00023015"/>
    </source>
</evidence>
<reference evidence="8 9" key="1">
    <citation type="submission" date="2020-08" db="EMBL/GenBank/DDBJ databases">
        <title>Whole genome shotgun sequence of Actinoplanes ianthinogenes NBRC 13996.</title>
        <authorList>
            <person name="Komaki H."/>
            <person name="Tamura T."/>
        </authorList>
    </citation>
    <scope>NUCLEOTIDE SEQUENCE [LARGE SCALE GENOMIC DNA]</scope>
    <source>
        <strain evidence="8 9">NBRC 13996</strain>
    </source>
</reference>
<evidence type="ECO:0000256" key="5">
    <source>
        <dbReference type="ARBA" id="ARBA00023163"/>
    </source>
</evidence>
<evidence type="ECO:0000256" key="1">
    <source>
        <dbReference type="ARBA" id="ARBA00010641"/>
    </source>
</evidence>
<feature type="domain" description="RNA polymerase sigma-70 region 2" evidence="6">
    <location>
        <begin position="30"/>
        <end position="93"/>
    </location>
</feature>
<dbReference type="Gene3D" id="1.10.10.10">
    <property type="entry name" value="Winged helix-like DNA-binding domain superfamily/Winged helix DNA-binding domain"/>
    <property type="match status" value="1"/>
</dbReference>
<dbReference type="InterPro" id="IPR013249">
    <property type="entry name" value="RNA_pol_sigma70_r4_t2"/>
</dbReference>
<dbReference type="InterPro" id="IPR014325">
    <property type="entry name" value="RNA_pol_sigma-E_actinobac"/>
</dbReference>
<keyword evidence="3" id="KW-0731">Sigma factor</keyword>
<dbReference type="NCBIfam" id="TIGR02983">
    <property type="entry name" value="SigE-fam_strep"/>
    <property type="match status" value="1"/>
</dbReference>
<dbReference type="PANTHER" id="PTHR43133">
    <property type="entry name" value="RNA POLYMERASE ECF-TYPE SIGMA FACTO"/>
    <property type="match status" value="1"/>
</dbReference>
<dbReference type="InterPro" id="IPR036388">
    <property type="entry name" value="WH-like_DNA-bd_sf"/>
</dbReference>
<organism evidence="8 9">
    <name type="scientific">Actinoplanes ianthinogenes</name>
    <dbReference type="NCBI Taxonomy" id="122358"/>
    <lineage>
        <taxon>Bacteria</taxon>
        <taxon>Bacillati</taxon>
        <taxon>Actinomycetota</taxon>
        <taxon>Actinomycetes</taxon>
        <taxon>Micromonosporales</taxon>
        <taxon>Micromonosporaceae</taxon>
        <taxon>Actinoplanes</taxon>
    </lineage>
</organism>
<name>A0ABM7LWP6_9ACTN</name>
<keyword evidence="4" id="KW-0238">DNA-binding</keyword>
<evidence type="ECO:0000256" key="4">
    <source>
        <dbReference type="ARBA" id="ARBA00023125"/>
    </source>
</evidence>
<dbReference type="EMBL" id="AP023356">
    <property type="protein sequence ID" value="BCJ43734.1"/>
    <property type="molecule type" value="Genomic_DNA"/>
</dbReference>
<dbReference type="SUPFAM" id="SSF88946">
    <property type="entry name" value="Sigma2 domain of RNA polymerase sigma factors"/>
    <property type="match status" value="1"/>
</dbReference>
<accession>A0ABM7LWP6</accession>
<dbReference type="InterPro" id="IPR013325">
    <property type="entry name" value="RNA_pol_sigma_r2"/>
</dbReference>
<dbReference type="CDD" id="cd06171">
    <property type="entry name" value="Sigma70_r4"/>
    <property type="match status" value="1"/>
</dbReference>
<evidence type="ECO:0000256" key="3">
    <source>
        <dbReference type="ARBA" id="ARBA00023082"/>
    </source>
</evidence>
<evidence type="ECO:0000313" key="8">
    <source>
        <dbReference type="EMBL" id="BCJ43734.1"/>
    </source>
</evidence>
<keyword evidence="2" id="KW-0805">Transcription regulation</keyword>
<sequence length="179" mass="20107">MPAGAMIPVPDPVVGAEVPVTYEEFADSRLSALLRYAVMLTGDPNTAQDLVQETMLRVQLHWRRVARSDSPDGYVRRIMTNQFIESRRTSWWRRVLLRADPDPVTAAPTDHAAENAERDRVWTLLAGLPRRQRAALVLRYYEDLPDQEIADILGCAVGTVRSSISRGLDALRAELVETP</sequence>
<keyword evidence="5" id="KW-0804">Transcription</keyword>
<evidence type="ECO:0000259" key="7">
    <source>
        <dbReference type="Pfam" id="PF08281"/>
    </source>
</evidence>
<dbReference type="InterPro" id="IPR014284">
    <property type="entry name" value="RNA_pol_sigma-70_dom"/>
</dbReference>
<dbReference type="Proteomes" id="UP000676967">
    <property type="component" value="Chromosome"/>
</dbReference>
<dbReference type="Pfam" id="PF08281">
    <property type="entry name" value="Sigma70_r4_2"/>
    <property type="match status" value="1"/>
</dbReference>
<protein>
    <submittedName>
        <fullName evidence="8">RNA polymerase subunit sigma-24</fullName>
    </submittedName>
</protein>
<dbReference type="PANTHER" id="PTHR43133:SF50">
    <property type="entry name" value="ECF RNA POLYMERASE SIGMA FACTOR SIGM"/>
    <property type="match status" value="1"/>
</dbReference>